<gene>
    <name evidence="3" type="ordered locus">Gobs_0432</name>
</gene>
<dbReference type="Proteomes" id="UP000001382">
    <property type="component" value="Chromosome"/>
</dbReference>
<feature type="transmembrane region" description="Helical" evidence="1">
    <location>
        <begin position="81"/>
        <end position="101"/>
    </location>
</feature>
<feature type="transmembrane region" description="Helical" evidence="1">
    <location>
        <begin position="210"/>
        <end position="227"/>
    </location>
</feature>
<dbReference type="AlphaFoldDB" id="D2S5Z7"/>
<feature type="transmembrane region" description="Helical" evidence="1">
    <location>
        <begin position="295"/>
        <end position="316"/>
    </location>
</feature>
<dbReference type="PANTHER" id="PTHR23028">
    <property type="entry name" value="ACETYLTRANSFERASE"/>
    <property type="match status" value="1"/>
</dbReference>
<keyword evidence="1" id="KW-1133">Transmembrane helix</keyword>
<proteinExistence type="predicted"/>
<dbReference type="GO" id="GO:0000271">
    <property type="term" value="P:polysaccharide biosynthetic process"/>
    <property type="evidence" value="ECO:0007669"/>
    <property type="project" value="TreeGrafter"/>
</dbReference>
<feature type="transmembrane region" description="Helical" evidence="1">
    <location>
        <begin position="184"/>
        <end position="203"/>
    </location>
</feature>
<keyword evidence="1" id="KW-0472">Membrane</keyword>
<reference evidence="4" key="2">
    <citation type="submission" date="2010-01" db="EMBL/GenBank/DDBJ databases">
        <title>The complete genome of Geodermatophilus obscurus DSM 43160.</title>
        <authorList>
            <consortium name="US DOE Joint Genome Institute (JGI-PGF)"/>
            <person name="Lucas S."/>
            <person name="Copeland A."/>
            <person name="Lapidus A."/>
            <person name="Glavina del Rio T."/>
            <person name="Dalin E."/>
            <person name="Tice H."/>
            <person name="Bruce D."/>
            <person name="Goodwin L."/>
            <person name="Pitluck S."/>
            <person name="Kyrpides N."/>
            <person name="Mavromatis K."/>
            <person name="Ivanova N."/>
            <person name="Munk A.C."/>
            <person name="Brettin T."/>
            <person name="Detter J.C."/>
            <person name="Han C."/>
            <person name="Larimer F."/>
            <person name="Land M."/>
            <person name="Hauser L."/>
            <person name="Markowitz V."/>
            <person name="Cheng J.-F."/>
            <person name="Hugenholtz P."/>
            <person name="Woyke T."/>
            <person name="Wu D."/>
            <person name="Jando M."/>
            <person name="Schneider S."/>
            <person name="Klenk H.-P."/>
            <person name="Eisen J.A."/>
        </authorList>
    </citation>
    <scope>NUCLEOTIDE SEQUENCE [LARGE SCALE GENOMIC DNA]</scope>
    <source>
        <strain evidence="4">ATCC 25078 / DSM 43160 / JCM 3152 / KCC A-0152 / KCTC 9177 / NBRC 13315 / NRRL B-3577 / G-20</strain>
    </source>
</reference>
<dbReference type="RefSeq" id="WP_012946655.1">
    <property type="nucleotide sequence ID" value="NC_013757.1"/>
</dbReference>
<dbReference type="PANTHER" id="PTHR23028:SF131">
    <property type="entry name" value="BLR2367 PROTEIN"/>
    <property type="match status" value="1"/>
</dbReference>
<evidence type="ECO:0000313" key="3">
    <source>
        <dbReference type="EMBL" id="ADB73214.1"/>
    </source>
</evidence>
<feature type="transmembrane region" description="Helical" evidence="1">
    <location>
        <begin position="38"/>
        <end position="60"/>
    </location>
</feature>
<evidence type="ECO:0000256" key="1">
    <source>
        <dbReference type="SAM" id="Phobius"/>
    </source>
</evidence>
<feature type="transmembrane region" description="Helical" evidence="1">
    <location>
        <begin position="233"/>
        <end position="251"/>
    </location>
</feature>
<evidence type="ECO:0000259" key="2">
    <source>
        <dbReference type="Pfam" id="PF01757"/>
    </source>
</evidence>
<keyword evidence="1" id="KW-0812">Transmembrane</keyword>
<dbReference type="eggNOG" id="COG1835">
    <property type="taxonomic scope" value="Bacteria"/>
</dbReference>
<name>D2S5Z7_GEOOG</name>
<dbReference type="HOGENOM" id="CLU_005679_2_5_11"/>
<protein>
    <submittedName>
        <fullName evidence="3">Acyltransferase 3</fullName>
    </submittedName>
</protein>
<keyword evidence="3" id="KW-0012">Acyltransferase</keyword>
<reference evidence="3 4" key="1">
    <citation type="journal article" date="2010" name="Stand. Genomic Sci.">
        <title>Complete genome sequence of Geodermatophilus obscurus type strain (G-20).</title>
        <authorList>
            <person name="Ivanova N."/>
            <person name="Sikorski J."/>
            <person name="Jando M."/>
            <person name="Munk C."/>
            <person name="Lapidus A."/>
            <person name="Glavina Del Rio T."/>
            <person name="Copeland A."/>
            <person name="Tice H."/>
            <person name="Cheng J.-F."/>
            <person name="Lucas S."/>
            <person name="Chen F."/>
            <person name="Nolan M."/>
            <person name="Bruce D."/>
            <person name="Goodwin L."/>
            <person name="Pitluck S."/>
            <person name="Mavromatis K."/>
            <person name="Mikhailova N."/>
            <person name="Pati A."/>
            <person name="Chen A."/>
            <person name="Palaniappan K."/>
            <person name="Land M."/>
            <person name="Hauser L."/>
            <person name="Chang Y.-J."/>
            <person name="Jeffries C.D."/>
            <person name="Meincke L."/>
            <person name="Brettin T."/>
            <person name="Detter J.C."/>
            <person name="Detter J.C."/>
            <person name="Rohde M."/>
            <person name="Goeker M."/>
            <person name="Bristow J."/>
            <person name="Eisen J.A."/>
            <person name="Markowitz V."/>
            <person name="Hugenholtz P."/>
            <person name="Kyrpides N.C."/>
            <person name="Klenk H.-P."/>
        </authorList>
    </citation>
    <scope>NUCLEOTIDE SEQUENCE [LARGE SCALE GENOMIC DNA]</scope>
    <source>
        <strain evidence="4">ATCC 25078 / DSM 43160 / JCM 3152 / KCC A-0152 / KCTC 9177 / NBRC 13315 / NRRL B-3577 / G-20</strain>
    </source>
</reference>
<feature type="transmembrane region" description="Helical" evidence="1">
    <location>
        <begin position="121"/>
        <end position="141"/>
    </location>
</feature>
<sequence>MSRGTALPRLTSLRLFAAAVVVVFHLDQWGIASLPASLSTLGFVGVSFFFVLSGFVLAWGTDPALPARRFYRHRFARVWPSHAVMVGVAALVPVVPVARSWEAAVPNLLLVQSWWTDPEVVFGMNGVAWSLSCELFFYAMFPLTVWALRRVPGVVQWALPLTALVVAGYVGVQDAALGEHLPALRFSEFLLGVVAGLALRGGWRPRVHPLVAAVAVVVGLAISYRTPFPLPNVVMPLPFLLVLLSAAARDLDGRTGWLRSRALVFAGEASFALYLVHELVIVNLAPYLWEVGPQWVIALLIAAIACALAVLLHLGVERPCNKLLRGRSRSVALAPPGALAHDAAEAEAVGRADATPREGGRV</sequence>
<evidence type="ECO:0000313" key="4">
    <source>
        <dbReference type="Proteomes" id="UP000001382"/>
    </source>
</evidence>
<dbReference type="Pfam" id="PF01757">
    <property type="entry name" value="Acyl_transf_3"/>
    <property type="match status" value="1"/>
</dbReference>
<dbReference type="InterPro" id="IPR002656">
    <property type="entry name" value="Acyl_transf_3_dom"/>
</dbReference>
<dbReference type="GO" id="GO:0016747">
    <property type="term" value="F:acyltransferase activity, transferring groups other than amino-acyl groups"/>
    <property type="evidence" value="ECO:0007669"/>
    <property type="project" value="InterPro"/>
</dbReference>
<organism evidence="3 4">
    <name type="scientific">Geodermatophilus obscurus (strain ATCC 25078 / DSM 43160 / JCM 3152 / CCUG 61914 / KCC A-0152 / KCTC 9177 / NBRC 13315 / NRRL B-3577 / G-20)</name>
    <dbReference type="NCBI Taxonomy" id="526225"/>
    <lineage>
        <taxon>Bacteria</taxon>
        <taxon>Bacillati</taxon>
        <taxon>Actinomycetota</taxon>
        <taxon>Actinomycetes</taxon>
        <taxon>Geodermatophilales</taxon>
        <taxon>Geodermatophilaceae</taxon>
        <taxon>Geodermatophilus</taxon>
    </lineage>
</organism>
<dbReference type="InterPro" id="IPR050879">
    <property type="entry name" value="Acyltransferase_3"/>
</dbReference>
<feature type="transmembrane region" description="Helical" evidence="1">
    <location>
        <begin position="263"/>
        <end position="289"/>
    </location>
</feature>
<dbReference type="EMBL" id="CP001867">
    <property type="protein sequence ID" value="ADB73214.1"/>
    <property type="molecule type" value="Genomic_DNA"/>
</dbReference>
<dbReference type="KEGG" id="gob:Gobs_0432"/>
<dbReference type="OrthoDB" id="9796461at2"/>
<keyword evidence="3" id="KW-0808">Transferase</keyword>
<feature type="domain" description="Acyltransferase 3" evidence="2">
    <location>
        <begin position="10"/>
        <end position="312"/>
    </location>
</feature>
<keyword evidence="4" id="KW-1185">Reference proteome</keyword>
<feature type="transmembrane region" description="Helical" evidence="1">
    <location>
        <begin position="153"/>
        <end position="172"/>
    </location>
</feature>
<dbReference type="STRING" id="526225.Gobs_0432"/>
<dbReference type="GO" id="GO:0016020">
    <property type="term" value="C:membrane"/>
    <property type="evidence" value="ECO:0007669"/>
    <property type="project" value="TreeGrafter"/>
</dbReference>
<feature type="transmembrane region" description="Helical" evidence="1">
    <location>
        <begin position="12"/>
        <end position="32"/>
    </location>
</feature>
<accession>D2S5Z7</accession>